<evidence type="ECO:0000256" key="3">
    <source>
        <dbReference type="ARBA" id="ARBA00022806"/>
    </source>
</evidence>
<dbReference type="InterPro" id="IPR044742">
    <property type="entry name" value="DEAD/DEAH_RhlB"/>
</dbReference>
<dbReference type="GO" id="GO:0005829">
    <property type="term" value="C:cytosol"/>
    <property type="evidence" value="ECO:0007669"/>
    <property type="project" value="TreeGrafter"/>
</dbReference>
<comment type="caution">
    <text evidence="12">The sequence shown here is derived from an EMBL/GenBank/DDBJ whole genome shotgun (WGS) entry which is preliminary data.</text>
</comment>
<gene>
    <name evidence="12" type="ORF">IDJ76_11340</name>
</gene>
<sequence>MTFQEFNFNEQLLEGVLSMGYTNATPIQEMAIPVILNGDDLIACAQTGTGKTASYLLPVLNFICNTHKHQTTALVLAPTRELAQQIDQQVEGLAYFTGISSQAVFGGGDGMAYEQQRRGIQNNVNIIIATPGRLIAHLTSGVLKFNDVTHLVLDEADRMLDMGFYDDIMRIVGYLPKKRQTLLFSATMPGRIRTLAKNILNDPKQINIAISQPAAGIDQQIYRVHDQQKTPLLRMLLKDANYASSIIFASRKEIVKSLYKELKHAHIDAAAFHSDLQQGEREEILLRFKNKKLPVIIGTDALSRGIDVEGIDLVVNYDVPGDPEDYVHRIGRTARAATTGTAITFVNDRDLKKLKSIEQLIDKPINEKDLPEELKGIEQVREERPHGGPRHDSKRRPNRYKGNKPRPAAN</sequence>
<feature type="region of interest" description="Disordered" evidence="8">
    <location>
        <begin position="368"/>
        <end position="410"/>
    </location>
</feature>
<feature type="compositionally biased region" description="Basic and acidic residues" evidence="8">
    <location>
        <begin position="368"/>
        <end position="391"/>
    </location>
</feature>
<dbReference type="InterPro" id="IPR014001">
    <property type="entry name" value="Helicase_ATP-bd"/>
</dbReference>
<reference evidence="12" key="1">
    <citation type="submission" date="2020-09" db="EMBL/GenBank/DDBJ databases">
        <title>Novel species of Mucilaginibacter isolated from a glacier on the Tibetan Plateau.</title>
        <authorList>
            <person name="Liu Q."/>
            <person name="Xin Y.-H."/>
        </authorList>
    </citation>
    <scope>NUCLEOTIDE SEQUENCE</scope>
    <source>
        <strain evidence="12">ZB1P21</strain>
    </source>
</reference>
<keyword evidence="1 7" id="KW-0547">Nucleotide-binding</keyword>
<keyword evidence="4 7" id="KW-0067">ATP-binding</keyword>
<dbReference type="PROSITE" id="PS51192">
    <property type="entry name" value="HELICASE_ATP_BIND_1"/>
    <property type="match status" value="1"/>
</dbReference>
<dbReference type="GO" id="GO:0003676">
    <property type="term" value="F:nucleic acid binding"/>
    <property type="evidence" value="ECO:0007669"/>
    <property type="project" value="InterPro"/>
</dbReference>
<keyword evidence="13" id="KW-1185">Reference proteome</keyword>
<feature type="domain" description="DEAD-box RNA helicase Q" evidence="11">
    <location>
        <begin position="1"/>
        <end position="29"/>
    </location>
</feature>
<evidence type="ECO:0000259" key="10">
    <source>
        <dbReference type="PROSITE" id="PS51194"/>
    </source>
</evidence>
<evidence type="ECO:0000256" key="1">
    <source>
        <dbReference type="ARBA" id="ARBA00022741"/>
    </source>
</evidence>
<evidence type="ECO:0000259" key="9">
    <source>
        <dbReference type="PROSITE" id="PS51192"/>
    </source>
</evidence>
<dbReference type="CDD" id="cd00268">
    <property type="entry name" value="DEADc"/>
    <property type="match status" value="1"/>
</dbReference>
<evidence type="ECO:0000313" key="13">
    <source>
        <dbReference type="Proteomes" id="UP000619078"/>
    </source>
</evidence>
<dbReference type="RefSeq" id="WP_191163430.1">
    <property type="nucleotide sequence ID" value="NZ_JACWMX010000004.1"/>
</dbReference>
<dbReference type="InterPro" id="IPR050079">
    <property type="entry name" value="DEAD_box_RNA_helicase"/>
</dbReference>
<organism evidence="12 13">
    <name type="scientific">Mucilaginibacter glaciei</name>
    <dbReference type="NCBI Taxonomy" id="2772109"/>
    <lineage>
        <taxon>Bacteria</taxon>
        <taxon>Pseudomonadati</taxon>
        <taxon>Bacteroidota</taxon>
        <taxon>Sphingobacteriia</taxon>
        <taxon>Sphingobacteriales</taxon>
        <taxon>Sphingobacteriaceae</taxon>
        <taxon>Mucilaginibacter</taxon>
    </lineage>
</organism>
<feature type="short sequence motif" description="Q motif" evidence="6">
    <location>
        <begin position="1"/>
        <end position="29"/>
    </location>
</feature>
<evidence type="ECO:0000256" key="2">
    <source>
        <dbReference type="ARBA" id="ARBA00022801"/>
    </source>
</evidence>
<evidence type="ECO:0000313" key="12">
    <source>
        <dbReference type="EMBL" id="MBD1393691.1"/>
    </source>
</evidence>
<proteinExistence type="inferred from homology"/>
<dbReference type="InterPro" id="IPR027417">
    <property type="entry name" value="P-loop_NTPase"/>
</dbReference>
<feature type="domain" description="Helicase ATP-binding" evidence="9">
    <location>
        <begin position="32"/>
        <end position="206"/>
    </location>
</feature>
<protein>
    <submittedName>
        <fullName evidence="12">DEAD/DEAH box helicase</fullName>
    </submittedName>
</protein>
<evidence type="ECO:0000256" key="5">
    <source>
        <dbReference type="ARBA" id="ARBA00038437"/>
    </source>
</evidence>
<dbReference type="PROSITE" id="PS51194">
    <property type="entry name" value="HELICASE_CTER"/>
    <property type="match status" value="1"/>
</dbReference>
<evidence type="ECO:0000256" key="8">
    <source>
        <dbReference type="SAM" id="MobiDB-lite"/>
    </source>
</evidence>
<evidence type="ECO:0000256" key="7">
    <source>
        <dbReference type="RuleBase" id="RU000492"/>
    </source>
</evidence>
<evidence type="ECO:0000256" key="6">
    <source>
        <dbReference type="PROSITE-ProRule" id="PRU00552"/>
    </source>
</evidence>
<dbReference type="SMART" id="SM00487">
    <property type="entry name" value="DEXDc"/>
    <property type="match status" value="1"/>
</dbReference>
<dbReference type="PANTHER" id="PTHR47959:SF13">
    <property type="entry name" value="ATP-DEPENDENT RNA HELICASE RHLE"/>
    <property type="match status" value="1"/>
</dbReference>
<accession>A0A926NPT8</accession>
<dbReference type="Pfam" id="PF00270">
    <property type="entry name" value="DEAD"/>
    <property type="match status" value="1"/>
</dbReference>
<dbReference type="Gene3D" id="3.40.50.300">
    <property type="entry name" value="P-loop containing nucleotide triphosphate hydrolases"/>
    <property type="match status" value="2"/>
</dbReference>
<dbReference type="EMBL" id="JACWMX010000004">
    <property type="protein sequence ID" value="MBD1393691.1"/>
    <property type="molecule type" value="Genomic_DNA"/>
</dbReference>
<name>A0A926NPT8_9SPHI</name>
<comment type="similarity">
    <text evidence="5 7">Belongs to the DEAD box helicase family.</text>
</comment>
<dbReference type="Pfam" id="PF00271">
    <property type="entry name" value="Helicase_C"/>
    <property type="match status" value="1"/>
</dbReference>
<feature type="compositionally biased region" description="Basic residues" evidence="8">
    <location>
        <begin position="392"/>
        <end position="404"/>
    </location>
</feature>
<evidence type="ECO:0000259" key="11">
    <source>
        <dbReference type="PROSITE" id="PS51195"/>
    </source>
</evidence>
<dbReference type="InterPro" id="IPR011545">
    <property type="entry name" value="DEAD/DEAH_box_helicase_dom"/>
</dbReference>
<dbReference type="PROSITE" id="PS51195">
    <property type="entry name" value="Q_MOTIF"/>
    <property type="match status" value="1"/>
</dbReference>
<keyword evidence="3 7" id="KW-0347">Helicase</keyword>
<feature type="domain" description="Helicase C-terminal" evidence="10">
    <location>
        <begin position="216"/>
        <end position="378"/>
    </location>
</feature>
<dbReference type="PROSITE" id="PS00039">
    <property type="entry name" value="DEAD_ATP_HELICASE"/>
    <property type="match status" value="1"/>
</dbReference>
<dbReference type="SUPFAM" id="SSF52540">
    <property type="entry name" value="P-loop containing nucleoside triphosphate hydrolases"/>
    <property type="match status" value="1"/>
</dbReference>
<dbReference type="PANTHER" id="PTHR47959">
    <property type="entry name" value="ATP-DEPENDENT RNA HELICASE RHLE-RELATED"/>
    <property type="match status" value="1"/>
</dbReference>
<dbReference type="Proteomes" id="UP000619078">
    <property type="component" value="Unassembled WGS sequence"/>
</dbReference>
<keyword evidence="2 7" id="KW-0378">Hydrolase</keyword>
<dbReference type="GO" id="GO:0005524">
    <property type="term" value="F:ATP binding"/>
    <property type="evidence" value="ECO:0007669"/>
    <property type="project" value="UniProtKB-KW"/>
</dbReference>
<dbReference type="GO" id="GO:0016787">
    <property type="term" value="F:hydrolase activity"/>
    <property type="evidence" value="ECO:0007669"/>
    <property type="project" value="UniProtKB-KW"/>
</dbReference>
<dbReference type="InterPro" id="IPR001650">
    <property type="entry name" value="Helicase_C-like"/>
</dbReference>
<dbReference type="InterPro" id="IPR000629">
    <property type="entry name" value="RNA-helicase_DEAD-box_CS"/>
</dbReference>
<dbReference type="SMART" id="SM00490">
    <property type="entry name" value="HELICc"/>
    <property type="match status" value="1"/>
</dbReference>
<dbReference type="AlphaFoldDB" id="A0A926NPT8"/>
<dbReference type="GO" id="GO:0003724">
    <property type="term" value="F:RNA helicase activity"/>
    <property type="evidence" value="ECO:0007669"/>
    <property type="project" value="InterPro"/>
</dbReference>
<dbReference type="InterPro" id="IPR014014">
    <property type="entry name" value="RNA_helicase_DEAD_Q_motif"/>
</dbReference>
<evidence type="ECO:0000256" key="4">
    <source>
        <dbReference type="ARBA" id="ARBA00022840"/>
    </source>
</evidence>
<dbReference type="CDD" id="cd18787">
    <property type="entry name" value="SF2_C_DEAD"/>
    <property type="match status" value="1"/>
</dbReference>